<feature type="region of interest" description="Disordered" evidence="8">
    <location>
        <begin position="365"/>
        <end position="433"/>
    </location>
</feature>
<dbReference type="EMBL" id="CP001333">
    <property type="protein sequence ID" value="ACO67632.1"/>
    <property type="molecule type" value="Genomic_DNA"/>
</dbReference>
<feature type="region of interest" description="Disordered" evidence="8">
    <location>
        <begin position="871"/>
        <end position="1026"/>
    </location>
</feature>
<feature type="region of interest" description="Disordered" evidence="8">
    <location>
        <begin position="101"/>
        <end position="122"/>
    </location>
</feature>
<evidence type="ECO:0000256" key="3">
    <source>
        <dbReference type="ARBA" id="ARBA00022491"/>
    </source>
</evidence>
<dbReference type="SMART" id="SM01367">
    <property type="entry name" value="DUF3452"/>
    <property type="match status" value="1"/>
</dbReference>
<evidence type="ECO:0000256" key="6">
    <source>
        <dbReference type="ARBA" id="ARBA00023242"/>
    </source>
</evidence>
<feature type="domain" description="Retinoblastoma-associated protein N-terminal" evidence="9">
    <location>
        <begin position="112"/>
        <end position="300"/>
    </location>
</feature>
<dbReference type="FunCoup" id="C1EI73">
    <property type="interactions" value="1454"/>
</dbReference>
<feature type="compositionally biased region" description="Low complexity" evidence="8">
    <location>
        <begin position="1175"/>
        <end position="1190"/>
    </location>
</feature>
<dbReference type="InterPro" id="IPR024599">
    <property type="entry name" value="RB_N"/>
</dbReference>
<dbReference type="InterPro" id="IPR036915">
    <property type="entry name" value="Cyclin-like_sf"/>
</dbReference>
<accession>C1EI73</accession>
<feature type="compositionally biased region" description="Low complexity" evidence="8">
    <location>
        <begin position="887"/>
        <end position="903"/>
    </location>
</feature>
<feature type="compositionally biased region" description="Low complexity" evidence="8">
    <location>
        <begin position="397"/>
        <end position="407"/>
    </location>
</feature>
<keyword evidence="6" id="KW-0539">Nucleus</keyword>
<feature type="region of interest" description="Disordered" evidence="8">
    <location>
        <begin position="1175"/>
        <end position="1198"/>
    </location>
</feature>
<dbReference type="PANTHER" id="PTHR13742">
    <property type="entry name" value="RETINOBLASTOMA-ASSOCIATED PROTEIN RB -RELATED"/>
    <property type="match status" value="1"/>
</dbReference>
<keyword evidence="7" id="KW-0131">Cell cycle</keyword>
<feature type="domain" description="Retinoblastoma-associated protein A-box" evidence="10">
    <location>
        <begin position="585"/>
        <end position="852"/>
    </location>
</feature>
<feature type="region of interest" description="Disordered" evidence="8">
    <location>
        <begin position="709"/>
        <end position="729"/>
    </location>
</feature>
<feature type="compositionally biased region" description="Basic and acidic residues" evidence="8">
    <location>
        <begin position="986"/>
        <end position="1002"/>
    </location>
</feature>
<dbReference type="GO" id="GO:0030154">
    <property type="term" value="P:cell differentiation"/>
    <property type="evidence" value="ECO:0007669"/>
    <property type="project" value="TreeGrafter"/>
</dbReference>
<evidence type="ECO:0000256" key="4">
    <source>
        <dbReference type="ARBA" id="ARBA00023015"/>
    </source>
</evidence>
<dbReference type="GeneID" id="8249306"/>
<keyword evidence="5" id="KW-0804">Transcription</keyword>
<dbReference type="RefSeq" id="XP_002506374.1">
    <property type="nucleotide sequence ID" value="XM_002506328.1"/>
</dbReference>
<evidence type="ECO:0000256" key="8">
    <source>
        <dbReference type="SAM" id="MobiDB-lite"/>
    </source>
</evidence>
<gene>
    <name evidence="11" type="ORF">MICPUN_64476</name>
</gene>
<feature type="compositionally biased region" description="Polar residues" evidence="8">
    <location>
        <begin position="201"/>
        <end position="211"/>
    </location>
</feature>
<dbReference type="Gene3D" id="1.10.472.10">
    <property type="entry name" value="Cyclin-like"/>
    <property type="match status" value="2"/>
</dbReference>
<evidence type="ECO:0000259" key="9">
    <source>
        <dbReference type="SMART" id="SM01367"/>
    </source>
</evidence>
<dbReference type="GO" id="GO:0000977">
    <property type="term" value="F:RNA polymerase II transcription regulatory region sequence-specific DNA binding"/>
    <property type="evidence" value="ECO:0007669"/>
    <property type="project" value="TreeGrafter"/>
</dbReference>
<name>C1EI73_MICCC</name>
<dbReference type="GO" id="GO:0005667">
    <property type="term" value="C:transcription regulator complex"/>
    <property type="evidence" value="ECO:0007669"/>
    <property type="project" value="TreeGrafter"/>
</dbReference>
<dbReference type="OMA" id="CREEVFW"/>
<organism evidence="11 12">
    <name type="scientific">Micromonas commoda (strain RCC299 / NOUM17 / CCMP2709)</name>
    <name type="common">Picoplanktonic green alga</name>
    <dbReference type="NCBI Taxonomy" id="296587"/>
    <lineage>
        <taxon>Eukaryota</taxon>
        <taxon>Viridiplantae</taxon>
        <taxon>Chlorophyta</taxon>
        <taxon>Mamiellophyceae</taxon>
        <taxon>Mamiellales</taxon>
        <taxon>Mamiellaceae</taxon>
        <taxon>Micromonas</taxon>
    </lineage>
</organism>
<evidence type="ECO:0000259" key="10">
    <source>
        <dbReference type="SMART" id="SM01368"/>
    </source>
</evidence>
<sequence>MPAAVAARPFPHPAPVAGTAGSPADALPLRRVFQADAFEEACASRLGYDADEVKAASDILMEAAPLMVGKHVVVPDDSMNPEQWQACAAFIAAGIRRASEHASTAASRSGGKKRPAPPAPPDAVASLTDVLRAFDVNCVDFFRALRKFMMAAAVPLNARLKVAAKPTGRKAGGSDRRGGPASPAEAPNDDASCDDAGLQRSPGSNAENDVTNGGEGLNELEALLSVSELRTSFAFTKVAAQKYRQFLDVHFDVAAPGGVDLARLGWKLYLAAKHSLLPKFPDLYSCYHLLVVVQAFLLVNAPRGLTRTELRNMVSMSVKDDAGDVDALASLSVTSKTKLPLLRSTMEDFQRVIVQGLVAAELGGGVDSTRGAPTRRSSARGGGGAKAKDDPSPPSPSSSALQPAESPGEGLAKAGPARFPALLPDGGSSDEATRRGLAAAHAAADAAYAKACAPLGHLRLDERLYLPTDAETEADSLRVLGDIKKPAAVGGSGGVAATPGPGKNLDGVHGGTQPGGVPGTPWRLTSAARSLLTGRSPARLGTPYGAPGSARLPGGTGSTAAANGGGVVGGGQTTAGPRTPAVPFTPISEAMASAAWLHAIVAPPSPNGTPKRPSGQLEPTQRLARFVSDEVAKKLMDSVHNLAGKTSAALREDAFLVTINGVGLLAGQGHNVSLDNLVKRRQEEAVRVFAYFLELILENEQRHVIRQAEAAKPPAKPPAKTASPTAERRGSVADIAAIAAEQKEDALLPPPPPTAAQRAGFEALLGSGRFVRSVLACSMEVVVASYKTATLKFPAIPRLLGLDAFDVSSIIEPFVRADTTMPREVKKHFNALEETIMETLAWSKGSSLFGFMRAAESGHLPARGPAAAALAAVSGRGQPGAGDGPGADDPASPAPASAELAGSPDGGAQTAMRRERSFSVAAVAEAAADGEDLPGTPGGSPAGRTRRTDKGDHIAAFSTPLKGATTPARPGQTKPRLSMGGADAEPLPKRFVRDALTLRKETPTNGRRSVDPSPNGGAASSSTSVPDPAVVNSLRVFFAKVMRLSARRLADLCERLSLPAALTQQSYALVEHALYEHTSLLYNRHLDQVLLCAVYGACKVNKDMLLKGRTVPFREIIYQYEKQPQCREEVFWTVILTQTDPELEVKQQGDIIEFYNKVFVPEIKAFLLSLKSRSPASAGPSPMKSPSGGPQTANAAPMSPLPAGLQSPRVMLGGIRQNVYVSPMRSDKALASLAGTFTPRSKSLYAFLGESTHAYQSPARDLNFINRRISSSAGGNGGVDGVGGTGVGGGTGGGNGGVADVAGEAAALPRAATGGVKRDGPPTFDEGSPGDGKPPKAPRLA</sequence>
<dbReference type="GO" id="GO:0000785">
    <property type="term" value="C:chromatin"/>
    <property type="evidence" value="ECO:0007669"/>
    <property type="project" value="TreeGrafter"/>
</dbReference>
<dbReference type="SMART" id="SM01368">
    <property type="entry name" value="RB_A"/>
    <property type="match status" value="1"/>
</dbReference>
<feature type="compositionally biased region" description="Low complexity" evidence="8">
    <location>
        <begin position="709"/>
        <end position="725"/>
    </location>
</feature>
<evidence type="ECO:0000256" key="2">
    <source>
        <dbReference type="ARBA" id="ARBA00009475"/>
    </source>
</evidence>
<dbReference type="Pfam" id="PF01857">
    <property type="entry name" value="RB_B"/>
    <property type="match status" value="1"/>
</dbReference>
<dbReference type="STRING" id="296587.C1EI73"/>
<dbReference type="GO" id="GO:2000134">
    <property type="term" value="P:negative regulation of G1/S transition of mitotic cell cycle"/>
    <property type="evidence" value="ECO:0007669"/>
    <property type="project" value="TreeGrafter"/>
</dbReference>
<feature type="region of interest" description="Disordered" evidence="8">
    <location>
        <begin position="165"/>
        <end position="212"/>
    </location>
</feature>
<protein>
    <submittedName>
        <fullName evidence="11">Retinoblastoma protein</fullName>
    </submittedName>
</protein>
<comment type="similarity">
    <text evidence="2">Belongs to the retinoblastoma protein (RB) family.</text>
</comment>
<dbReference type="Proteomes" id="UP000002009">
    <property type="component" value="Chromosome 15"/>
</dbReference>
<keyword evidence="3" id="KW-0678">Repressor</keyword>
<reference evidence="11 12" key="1">
    <citation type="journal article" date="2009" name="Science">
        <title>Green evolution and dynamic adaptations revealed by genomes of the marine picoeukaryotes Micromonas.</title>
        <authorList>
            <person name="Worden A.Z."/>
            <person name="Lee J.H."/>
            <person name="Mock T."/>
            <person name="Rouze P."/>
            <person name="Simmons M.P."/>
            <person name="Aerts A.L."/>
            <person name="Allen A.E."/>
            <person name="Cuvelier M.L."/>
            <person name="Derelle E."/>
            <person name="Everett M.V."/>
            <person name="Foulon E."/>
            <person name="Grimwood J."/>
            <person name="Gundlach H."/>
            <person name="Henrissat B."/>
            <person name="Napoli C."/>
            <person name="McDonald S.M."/>
            <person name="Parker M.S."/>
            <person name="Rombauts S."/>
            <person name="Salamov A."/>
            <person name="Von Dassow P."/>
            <person name="Badger J.H."/>
            <person name="Coutinho P.M."/>
            <person name="Demir E."/>
            <person name="Dubchak I."/>
            <person name="Gentemann C."/>
            <person name="Eikrem W."/>
            <person name="Gready J.E."/>
            <person name="John U."/>
            <person name="Lanier W."/>
            <person name="Lindquist E.A."/>
            <person name="Lucas S."/>
            <person name="Mayer K.F."/>
            <person name="Moreau H."/>
            <person name="Not F."/>
            <person name="Otillar R."/>
            <person name="Panaud O."/>
            <person name="Pangilinan J."/>
            <person name="Paulsen I."/>
            <person name="Piegu B."/>
            <person name="Poliakov A."/>
            <person name="Robbens S."/>
            <person name="Schmutz J."/>
            <person name="Toulza E."/>
            <person name="Wyss T."/>
            <person name="Zelensky A."/>
            <person name="Zhou K."/>
            <person name="Armbrust E.V."/>
            <person name="Bhattacharya D."/>
            <person name="Goodenough U.W."/>
            <person name="Van de Peer Y."/>
            <person name="Grigoriev I.V."/>
        </authorList>
    </citation>
    <scope>NUCLEOTIDE SEQUENCE [LARGE SCALE GENOMIC DNA]</scope>
    <source>
        <strain evidence="12">RCC299 / NOUM17</strain>
    </source>
</reference>
<dbReference type="GO" id="GO:0006357">
    <property type="term" value="P:regulation of transcription by RNA polymerase II"/>
    <property type="evidence" value="ECO:0007669"/>
    <property type="project" value="InterPro"/>
</dbReference>
<proteinExistence type="inferred from homology"/>
<dbReference type="OrthoDB" id="844594at2759"/>
<keyword evidence="12" id="KW-1185">Reference proteome</keyword>
<evidence type="ECO:0000256" key="7">
    <source>
        <dbReference type="ARBA" id="ARBA00023306"/>
    </source>
</evidence>
<dbReference type="InParanoid" id="C1EI73"/>
<evidence type="ECO:0000313" key="12">
    <source>
        <dbReference type="Proteomes" id="UP000002009"/>
    </source>
</evidence>
<dbReference type="SUPFAM" id="SSF47954">
    <property type="entry name" value="Cyclin-like"/>
    <property type="match status" value="2"/>
</dbReference>
<evidence type="ECO:0000313" key="11">
    <source>
        <dbReference type="EMBL" id="ACO67632.1"/>
    </source>
</evidence>
<keyword evidence="4" id="KW-0805">Transcription regulation</keyword>
<feature type="compositionally biased region" description="Gly residues" evidence="8">
    <location>
        <begin position="508"/>
        <end position="518"/>
    </location>
</feature>
<comment type="subcellular location">
    <subcellularLocation>
        <location evidence="1">Nucleus</location>
    </subcellularLocation>
</comment>
<feature type="region of interest" description="Disordered" evidence="8">
    <location>
        <begin position="1"/>
        <end position="23"/>
    </location>
</feature>
<evidence type="ECO:0000256" key="5">
    <source>
        <dbReference type="ARBA" id="ARBA00023163"/>
    </source>
</evidence>
<feature type="region of interest" description="Disordered" evidence="8">
    <location>
        <begin position="488"/>
        <end position="523"/>
    </location>
</feature>
<dbReference type="eggNOG" id="KOG1010">
    <property type="taxonomic scope" value="Eukaryota"/>
</dbReference>
<dbReference type="Pfam" id="PF01858">
    <property type="entry name" value="RB_A"/>
    <property type="match status" value="1"/>
</dbReference>
<dbReference type="KEGG" id="mis:MICPUN_64476"/>
<dbReference type="GO" id="GO:0005634">
    <property type="term" value="C:nucleus"/>
    <property type="evidence" value="ECO:0007669"/>
    <property type="project" value="UniProtKB-SubCell"/>
</dbReference>
<dbReference type="PANTHER" id="PTHR13742:SF17">
    <property type="entry name" value="RE32990P-RELATED"/>
    <property type="match status" value="1"/>
</dbReference>
<dbReference type="InterPro" id="IPR002719">
    <property type="entry name" value="RB_B"/>
</dbReference>
<evidence type="ECO:0000256" key="1">
    <source>
        <dbReference type="ARBA" id="ARBA00004123"/>
    </source>
</evidence>
<dbReference type="InterPro" id="IPR002720">
    <property type="entry name" value="RB_A"/>
</dbReference>
<feature type="region of interest" description="Disordered" evidence="8">
    <location>
        <begin position="1309"/>
        <end position="1341"/>
    </location>
</feature>
<dbReference type="InterPro" id="IPR028309">
    <property type="entry name" value="RB_fam"/>
</dbReference>